<accession>A0A4Q1D1L6</accession>
<comment type="caution">
    <text evidence="2">The sequence shown here is derived from an EMBL/GenBank/DDBJ whole genome shotgun (WGS) entry which is preliminary data.</text>
</comment>
<feature type="signal peptide" evidence="1">
    <location>
        <begin position="1"/>
        <end position="22"/>
    </location>
</feature>
<keyword evidence="1" id="KW-0732">Signal</keyword>
<keyword evidence="3" id="KW-1185">Reference proteome</keyword>
<sequence>MKKSTTFISALLIAATCCGAFAFSRSMNVLYCARPVEQGPGACTLGIDNLEDSVLKPHYTYIATEKDCPLACDATMGIHKMSLTAIK</sequence>
<name>A0A4Q1D1L6_9BACT</name>
<proteinExistence type="predicted"/>
<dbReference type="EMBL" id="SDHZ01000003">
    <property type="protein sequence ID" value="RXK81746.1"/>
    <property type="molecule type" value="Genomic_DNA"/>
</dbReference>
<feature type="chain" id="PRO_5020179347" evidence="1">
    <location>
        <begin position="23"/>
        <end position="87"/>
    </location>
</feature>
<evidence type="ECO:0000256" key="1">
    <source>
        <dbReference type="SAM" id="SignalP"/>
    </source>
</evidence>
<evidence type="ECO:0000313" key="3">
    <source>
        <dbReference type="Proteomes" id="UP000290545"/>
    </source>
</evidence>
<dbReference type="AlphaFoldDB" id="A0A4Q1D1L6"/>
<organism evidence="2 3">
    <name type="scientific">Filimonas effusa</name>
    <dbReference type="NCBI Taxonomy" id="2508721"/>
    <lineage>
        <taxon>Bacteria</taxon>
        <taxon>Pseudomonadati</taxon>
        <taxon>Bacteroidota</taxon>
        <taxon>Chitinophagia</taxon>
        <taxon>Chitinophagales</taxon>
        <taxon>Chitinophagaceae</taxon>
        <taxon>Filimonas</taxon>
    </lineage>
</organism>
<dbReference type="Proteomes" id="UP000290545">
    <property type="component" value="Unassembled WGS sequence"/>
</dbReference>
<evidence type="ECO:0000313" key="2">
    <source>
        <dbReference type="EMBL" id="RXK81746.1"/>
    </source>
</evidence>
<gene>
    <name evidence="2" type="ORF">ESB13_18305</name>
</gene>
<dbReference type="RefSeq" id="WP_129005143.1">
    <property type="nucleotide sequence ID" value="NZ_SDHZ01000003.1"/>
</dbReference>
<protein>
    <submittedName>
        <fullName evidence="2">Uncharacterized protein</fullName>
    </submittedName>
</protein>
<reference evidence="2 3" key="1">
    <citation type="submission" date="2019-01" db="EMBL/GenBank/DDBJ databases">
        <title>Filimonas sp. strain TTM-71.</title>
        <authorList>
            <person name="Chen W.-M."/>
        </authorList>
    </citation>
    <scope>NUCLEOTIDE SEQUENCE [LARGE SCALE GENOMIC DNA]</scope>
    <source>
        <strain evidence="2 3">TTM-71</strain>
    </source>
</reference>